<dbReference type="EMBL" id="CZQE01000200">
    <property type="protein sequence ID" value="CUS44993.1"/>
    <property type="molecule type" value="Genomic_DNA"/>
</dbReference>
<dbReference type="InterPro" id="IPR041454">
    <property type="entry name" value="BsuBI/PstI_N"/>
</dbReference>
<dbReference type="GO" id="GO:0000287">
    <property type="term" value="F:magnesium ion binding"/>
    <property type="evidence" value="ECO:0007669"/>
    <property type="project" value="InterPro"/>
</dbReference>
<dbReference type="Pfam" id="PF17728">
    <property type="entry name" value="BsuBI_PstI_RE_N"/>
    <property type="match status" value="1"/>
</dbReference>
<dbReference type="Pfam" id="PF06616">
    <property type="entry name" value="BsuBI_PstI_RE"/>
    <property type="match status" value="1"/>
</dbReference>
<protein>
    <submittedName>
        <fullName evidence="3">BsuBI-PstI family restriction endonuclease (PF06616)</fullName>
    </submittedName>
</protein>
<evidence type="ECO:0000313" key="3">
    <source>
        <dbReference type="EMBL" id="CUS44993.1"/>
    </source>
</evidence>
<name>A0A160TK91_9ZZZZ</name>
<evidence type="ECO:0000259" key="1">
    <source>
        <dbReference type="Pfam" id="PF06616"/>
    </source>
</evidence>
<keyword evidence="3" id="KW-0378">Hydrolase</keyword>
<dbReference type="InterPro" id="IPR009528">
    <property type="entry name" value="Restrct_endonuc_II_BsuBI_C"/>
</dbReference>
<dbReference type="InterPro" id="IPR041963">
    <property type="entry name" value="BsuBI/PstI_C_sf"/>
</dbReference>
<keyword evidence="3" id="KW-0255">Endonuclease</keyword>
<accession>A0A160TK91</accession>
<organism evidence="3">
    <name type="scientific">hydrothermal vent metagenome</name>
    <dbReference type="NCBI Taxonomy" id="652676"/>
    <lineage>
        <taxon>unclassified sequences</taxon>
        <taxon>metagenomes</taxon>
        <taxon>ecological metagenomes</taxon>
    </lineage>
</organism>
<keyword evidence="3" id="KW-0540">Nuclease</keyword>
<dbReference type="GO" id="GO:0003677">
    <property type="term" value="F:DNA binding"/>
    <property type="evidence" value="ECO:0007669"/>
    <property type="project" value="InterPro"/>
</dbReference>
<proteinExistence type="predicted"/>
<reference evidence="3" key="1">
    <citation type="submission" date="2015-10" db="EMBL/GenBank/DDBJ databases">
        <authorList>
            <person name="Gilbert D.G."/>
        </authorList>
    </citation>
    <scope>NUCLEOTIDE SEQUENCE</scope>
</reference>
<dbReference type="GO" id="GO:0009307">
    <property type="term" value="P:DNA restriction-modification system"/>
    <property type="evidence" value="ECO:0007669"/>
    <property type="project" value="InterPro"/>
</dbReference>
<evidence type="ECO:0000259" key="2">
    <source>
        <dbReference type="Pfam" id="PF17728"/>
    </source>
</evidence>
<dbReference type="Gene3D" id="1.10.10.1820">
    <property type="entry name" value="BsuBI/PstI restriction endonuclease-like"/>
    <property type="match status" value="1"/>
</dbReference>
<dbReference type="InterPro" id="IPR041962">
    <property type="entry name" value="BsuBI/PstI_N_sf"/>
</dbReference>
<dbReference type="AlphaFoldDB" id="A0A160TK91"/>
<feature type="domain" description="BsuBI/PstI restriction endonuclease HTH" evidence="2">
    <location>
        <begin position="8"/>
        <end position="173"/>
    </location>
</feature>
<sequence length="353" mass="38294">MMPMLTRDEVHARLQEIFPDGAPNRAYLTRMLSASTVFVALYIDAIEGSGTMLGPKHVYRMTDEQAALVDDASRTAYATGVLRTGSQIEGRRWYQDNTREPIRDETLREGLVAIGAVIERTDLPTTSSKPRYALKASFAALFDPALTDEALQARIAAWQAEALNKGALARLAIVRQGAGVSVDQVLVTFPNGETRRMKPGPSSEITKAVVEVFAPAFLTAPAVVFLSESGNKVVARDDALARSIGLAIQADKNLPDTILVDLGPAHPLLVFVEVVATDGPISQRRKEALEELVAEAGFPAEHVAFVTAYLDRSAGPFKKTVDSLAWGSYAWFAAEPERLVVFSETRGSLRGRP</sequence>
<dbReference type="Gene3D" id="3.40.1350.80">
    <property type="match status" value="1"/>
</dbReference>
<feature type="domain" description="BsuBI/PstI restriction endonuclease" evidence="1">
    <location>
        <begin position="185"/>
        <end position="344"/>
    </location>
</feature>
<dbReference type="GO" id="GO:0009036">
    <property type="term" value="F:type II site-specific deoxyribonuclease activity"/>
    <property type="evidence" value="ECO:0007669"/>
    <property type="project" value="InterPro"/>
</dbReference>
<gene>
    <name evidence="3" type="ORF">MGWOODY_Smn1221</name>
</gene>